<proteinExistence type="predicted"/>
<dbReference type="EMBL" id="NMUH01000306">
    <property type="protein sequence ID" value="MQL76583.1"/>
    <property type="molecule type" value="Genomic_DNA"/>
</dbReference>
<reference evidence="2" key="1">
    <citation type="submission" date="2017-07" db="EMBL/GenBank/DDBJ databases">
        <title>Taro Niue Genome Assembly and Annotation.</title>
        <authorList>
            <person name="Atibalentja N."/>
            <person name="Keating K."/>
            <person name="Fields C.J."/>
        </authorList>
    </citation>
    <scope>NUCLEOTIDE SEQUENCE</scope>
    <source>
        <strain evidence="2">Niue_2</strain>
        <tissue evidence="2">Leaf</tissue>
    </source>
</reference>
<evidence type="ECO:0008006" key="4">
    <source>
        <dbReference type="Google" id="ProtNLM"/>
    </source>
</evidence>
<accession>A0A843U534</accession>
<gene>
    <name evidence="2" type="ORF">Taro_008965</name>
</gene>
<dbReference type="AlphaFoldDB" id="A0A843U534"/>
<keyword evidence="3" id="KW-1185">Reference proteome</keyword>
<organism evidence="2 3">
    <name type="scientific">Colocasia esculenta</name>
    <name type="common">Wild taro</name>
    <name type="synonym">Arum esculentum</name>
    <dbReference type="NCBI Taxonomy" id="4460"/>
    <lineage>
        <taxon>Eukaryota</taxon>
        <taxon>Viridiplantae</taxon>
        <taxon>Streptophyta</taxon>
        <taxon>Embryophyta</taxon>
        <taxon>Tracheophyta</taxon>
        <taxon>Spermatophyta</taxon>
        <taxon>Magnoliopsida</taxon>
        <taxon>Liliopsida</taxon>
        <taxon>Araceae</taxon>
        <taxon>Aroideae</taxon>
        <taxon>Colocasieae</taxon>
        <taxon>Colocasia</taxon>
    </lineage>
</organism>
<sequence length="206" mass="22850">MDAKGELGVQGPCRLLRKLKKAKMTSERAQMRGMQQTIQELTRALLQAAQEGGGNRSVGELHRNFRSLKPPKFSGSADPDEAEHWLKEMEMIFRVRQCAAGDKLLLATFQLEKDARAWWESVEATRANGRAEQFTILSRGTWWQSLAADSESAAWPMDAKHDLGIQGPCRQFSAELPPNDLSSGLLDDLHAKGMSGKPPPLIQLPS</sequence>
<evidence type="ECO:0000256" key="1">
    <source>
        <dbReference type="SAM" id="Coils"/>
    </source>
</evidence>
<keyword evidence="1" id="KW-0175">Coiled coil</keyword>
<comment type="caution">
    <text evidence="2">The sequence shown here is derived from an EMBL/GenBank/DDBJ whole genome shotgun (WGS) entry which is preliminary data.</text>
</comment>
<evidence type="ECO:0000313" key="2">
    <source>
        <dbReference type="EMBL" id="MQL76583.1"/>
    </source>
</evidence>
<evidence type="ECO:0000313" key="3">
    <source>
        <dbReference type="Proteomes" id="UP000652761"/>
    </source>
</evidence>
<dbReference type="Proteomes" id="UP000652761">
    <property type="component" value="Unassembled WGS sequence"/>
</dbReference>
<name>A0A843U534_COLES</name>
<protein>
    <recommendedName>
        <fullName evidence="4">Retrotransposon gag domain-containing protein</fullName>
    </recommendedName>
</protein>
<dbReference type="OrthoDB" id="690704at2759"/>
<feature type="coiled-coil region" evidence="1">
    <location>
        <begin position="24"/>
        <end position="51"/>
    </location>
</feature>